<dbReference type="SUPFAM" id="SSF52833">
    <property type="entry name" value="Thioredoxin-like"/>
    <property type="match status" value="1"/>
</dbReference>
<dbReference type="InterPro" id="IPR036869">
    <property type="entry name" value="J_dom_sf"/>
</dbReference>
<feature type="domain" description="J" evidence="2">
    <location>
        <begin position="22"/>
        <end position="86"/>
    </location>
</feature>
<evidence type="ECO:0000313" key="3">
    <source>
        <dbReference type="EMBL" id="VDN12762.1"/>
    </source>
</evidence>
<dbReference type="Proteomes" id="UP000281553">
    <property type="component" value="Unassembled WGS sequence"/>
</dbReference>
<dbReference type="AlphaFoldDB" id="A0A3P7NX50"/>
<name>A0A3P7NX50_DIBLA</name>
<protein>
    <recommendedName>
        <fullName evidence="2">J domain-containing protein</fullName>
    </recommendedName>
</protein>
<dbReference type="OrthoDB" id="10065037at2759"/>
<reference evidence="3 4" key="1">
    <citation type="submission" date="2018-11" db="EMBL/GenBank/DDBJ databases">
        <authorList>
            <consortium name="Pathogen Informatics"/>
        </authorList>
    </citation>
    <scope>NUCLEOTIDE SEQUENCE [LARGE SCALE GENOMIC DNA]</scope>
</reference>
<gene>
    <name evidence="3" type="ORF">DILT_LOCUS8593</name>
</gene>
<evidence type="ECO:0000313" key="4">
    <source>
        <dbReference type="Proteomes" id="UP000281553"/>
    </source>
</evidence>
<feature type="signal peptide" evidence="1">
    <location>
        <begin position="1"/>
        <end position="17"/>
    </location>
</feature>
<dbReference type="PANTHER" id="PTHR44303:SF2">
    <property type="entry name" value="DNAJ HOMOLOG SUBFAMILY C MEMBER 16"/>
    <property type="match status" value="1"/>
</dbReference>
<dbReference type="InterPro" id="IPR001623">
    <property type="entry name" value="DnaJ_domain"/>
</dbReference>
<sequence length="341" mass="38575">MHFCLSLILLSFAVISALTVQDLYETLGVSRSAKQNEIRSAYRRLAMKWHPDKNPSEEAEKKFLDITKAYEVLSNPEKRKEYDTFGTIDSNAANYERRNPFFHHGFDADMLHDVLGDFFQPFRQFTREKNIVEINFRAYRLGHLPATRTTPLLLLGYSHFCFACQRVRPLWSRLAEELTPLGVTVSVANVQDDHALREELRLLHAPGIIAVIDSKVTYFVGTHITRESVLDFFTSALLESSPSRSAPAPGILSSNLGAPLITLLQDGSQFARFHDGWREDSRARVVFFKPSPRPPLRFCVAAFRAADHLAVAFVNTQSEAGQLLSRKLETRTGQVGAEKFC</sequence>
<accession>A0A3P7NX50</accession>
<dbReference type="InterPro" id="IPR036249">
    <property type="entry name" value="Thioredoxin-like_sf"/>
</dbReference>
<keyword evidence="1" id="KW-0732">Signal</keyword>
<proteinExistence type="predicted"/>
<dbReference type="SUPFAM" id="SSF46565">
    <property type="entry name" value="Chaperone J-domain"/>
    <property type="match status" value="1"/>
</dbReference>
<dbReference type="PANTHER" id="PTHR44303">
    <property type="entry name" value="DNAJ HOMOLOG SUBFAMILY C MEMBER 16"/>
    <property type="match status" value="1"/>
</dbReference>
<dbReference type="Pfam" id="PF00226">
    <property type="entry name" value="DnaJ"/>
    <property type="match status" value="1"/>
</dbReference>
<dbReference type="Gene3D" id="1.10.287.110">
    <property type="entry name" value="DnaJ domain"/>
    <property type="match status" value="1"/>
</dbReference>
<dbReference type="PROSITE" id="PS50076">
    <property type="entry name" value="DNAJ_2"/>
    <property type="match status" value="1"/>
</dbReference>
<evidence type="ECO:0000256" key="1">
    <source>
        <dbReference type="SAM" id="SignalP"/>
    </source>
</evidence>
<evidence type="ECO:0000259" key="2">
    <source>
        <dbReference type="PROSITE" id="PS50076"/>
    </source>
</evidence>
<dbReference type="CDD" id="cd06257">
    <property type="entry name" value="DnaJ"/>
    <property type="match status" value="1"/>
</dbReference>
<dbReference type="SMART" id="SM00271">
    <property type="entry name" value="DnaJ"/>
    <property type="match status" value="1"/>
</dbReference>
<dbReference type="PRINTS" id="PR00625">
    <property type="entry name" value="JDOMAIN"/>
</dbReference>
<dbReference type="EMBL" id="UYRU01054668">
    <property type="protein sequence ID" value="VDN12762.1"/>
    <property type="molecule type" value="Genomic_DNA"/>
</dbReference>
<dbReference type="InterPro" id="IPR052448">
    <property type="entry name" value="DnaJ_C16_autophagy_reg"/>
</dbReference>
<organism evidence="3 4">
    <name type="scientific">Dibothriocephalus latus</name>
    <name type="common">Fish tapeworm</name>
    <name type="synonym">Diphyllobothrium latum</name>
    <dbReference type="NCBI Taxonomy" id="60516"/>
    <lineage>
        <taxon>Eukaryota</taxon>
        <taxon>Metazoa</taxon>
        <taxon>Spiralia</taxon>
        <taxon>Lophotrochozoa</taxon>
        <taxon>Platyhelminthes</taxon>
        <taxon>Cestoda</taxon>
        <taxon>Eucestoda</taxon>
        <taxon>Diphyllobothriidea</taxon>
        <taxon>Diphyllobothriidae</taxon>
        <taxon>Dibothriocephalus</taxon>
    </lineage>
</organism>
<feature type="chain" id="PRO_5018000006" description="J domain-containing protein" evidence="1">
    <location>
        <begin position="18"/>
        <end position="341"/>
    </location>
</feature>
<keyword evidence="4" id="KW-1185">Reference proteome</keyword>